<feature type="domain" description="Phage neck terminator protein gp12-like" evidence="1">
    <location>
        <begin position="5"/>
        <end position="145"/>
    </location>
</feature>
<evidence type="ECO:0000313" key="2">
    <source>
        <dbReference type="EMBL" id="DAD69531.1"/>
    </source>
</evidence>
<evidence type="ECO:0000259" key="1">
    <source>
        <dbReference type="Pfam" id="PF23961"/>
    </source>
</evidence>
<reference evidence="2" key="1">
    <citation type="journal article" date="2021" name="Proc. Natl. Acad. Sci. U.S.A.">
        <title>A Catalog of Tens of Thousands of Viruses from Human Metagenomes Reveals Hidden Associations with Chronic Diseases.</title>
        <authorList>
            <person name="Tisza M.J."/>
            <person name="Buck C.B."/>
        </authorList>
    </citation>
    <scope>NUCLEOTIDE SEQUENCE</scope>
    <source>
        <strain evidence="2">CtR0j7</strain>
    </source>
</reference>
<sequence>MKEYLYDILAALLPVPLIWAYENGRQPENVFAALDVRSADASLPVLRAPISESGSRALSAVREAAVTVQCYGDGAFEILDALAMALQTEAAADALDAANAAVFDIERVQSVPKLQEVDYEAQAVLSFRYRYMAAMDETVPVIEKAVLDVTTRQ</sequence>
<organism evidence="2">
    <name type="scientific">Siphoviridae sp. ctR0j7</name>
    <dbReference type="NCBI Taxonomy" id="2823580"/>
    <lineage>
        <taxon>Viruses</taxon>
        <taxon>Duplodnaviria</taxon>
        <taxon>Heunggongvirae</taxon>
        <taxon>Uroviricota</taxon>
        <taxon>Caudoviricetes</taxon>
    </lineage>
</organism>
<accession>A0A8S5LI83</accession>
<dbReference type="NCBIfam" id="NF047498">
    <property type="entry name" value="LIC_12616_fam"/>
    <property type="match status" value="1"/>
</dbReference>
<dbReference type="EMBL" id="BK014722">
    <property type="protein sequence ID" value="DAD69531.1"/>
    <property type="molecule type" value="Genomic_DNA"/>
</dbReference>
<proteinExistence type="predicted"/>
<dbReference type="InterPro" id="IPR057087">
    <property type="entry name" value="Gp12-like"/>
</dbReference>
<name>A0A8S5LI83_9CAUD</name>
<protein>
    <recommendedName>
        <fullName evidence="1">Phage neck terminator protein gp12-like domain-containing protein</fullName>
    </recommendedName>
</protein>
<dbReference type="Pfam" id="PF23961">
    <property type="entry name" value="Phage_tail_terminator_9"/>
    <property type="match status" value="1"/>
</dbReference>